<dbReference type="Gene3D" id="1.10.10.10">
    <property type="entry name" value="Winged helix-like DNA-binding domain superfamily/Winged helix DNA-binding domain"/>
    <property type="match status" value="1"/>
</dbReference>
<evidence type="ECO:0000256" key="1">
    <source>
        <dbReference type="ARBA" id="ARBA00009437"/>
    </source>
</evidence>
<evidence type="ECO:0000256" key="3">
    <source>
        <dbReference type="ARBA" id="ARBA00023125"/>
    </source>
</evidence>
<dbReference type="Gene3D" id="3.40.190.290">
    <property type="match status" value="1"/>
</dbReference>
<protein>
    <submittedName>
        <fullName evidence="6">DNA-binding transcriptional regulator, LysR family</fullName>
    </submittedName>
</protein>
<dbReference type="RefSeq" id="WP_090173471.1">
    <property type="nucleotide sequence ID" value="NZ_FMXR01000009.1"/>
</dbReference>
<dbReference type="GO" id="GO:0003700">
    <property type="term" value="F:DNA-binding transcription factor activity"/>
    <property type="evidence" value="ECO:0007669"/>
    <property type="project" value="InterPro"/>
</dbReference>
<feature type="domain" description="HTH lysR-type" evidence="5">
    <location>
        <begin position="1"/>
        <end position="58"/>
    </location>
</feature>
<name>A0A1G6BB88_EUBOX</name>
<dbReference type="EMBL" id="FMXR01000009">
    <property type="protein sequence ID" value="SDB17914.1"/>
    <property type="molecule type" value="Genomic_DNA"/>
</dbReference>
<dbReference type="SUPFAM" id="SSF46785">
    <property type="entry name" value="Winged helix' DNA-binding domain"/>
    <property type="match status" value="1"/>
</dbReference>
<dbReference type="PANTHER" id="PTHR30346:SF28">
    <property type="entry name" value="HTH-TYPE TRANSCRIPTIONAL REGULATOR CYNR"/>
    <property type="match status" value="1"/>
</dbReference>
<dbReference type="GO" id="GO:0003677">
    <property type="term" value="F:DNA binding"/>
    <property type="evidence" value="ECO:0007669"/>
    <property type="project" value="UniProtKB-KW"/>
</dbReference>
<gene>
    <name evidence="6" type="ORF">SAMN02910417_01317</name>
</gene>
<dbReference type="SUPFAM" id="SSF53850">
    <property type="entry name" value="Periplasmic binding protein-like II"/>
    <property type="match status" value="1"/>
</dbReference>
<dbReference type="CDD" id="cd05466">
    <property type="entry name" value="PBP2_LTTR_substrate"/>
    <property type="match status" value="1"/>
</dbReference>
<dbReference type="InterPro" id="IPR005119">
    <property type="entry name" value="LysR_subst-bd"/>
</dbReference>
<dbReference type="InterPro" id="IPR000847">
    <property type="entry name" value="LysR_HTH_N"/>
</dbReference>
<evidence type="ECO:0000259" key="5">
    <source>
        <dbReference type="PROSITE" id="PS50931"/>
    </source>
</evidence>
<dbReference type="Proteomes" id="UP000199228">
    <property type="component" value="Unassembled WGS sequence"/>
</dbReference>
<dbReference type="AlphaFoldDB" id="A0A1G6BB88"/>
<comment type="similarity">
    <text evidence="1">Belongs to the LysR transcriptional regulatory family.</text>
</comment>
<keyword evidence="2" id="KW-0805">Transcription regulation</keyword>
<sequence length="294" mass="34148">MTQKQLTYFVTVYEQKSISKAAKMLYITPQALSKSLASLEEELQISLFSHTSNRIVPTEEAARLVNHARNIILEYDIVENRLFKQANIRHPLPISCTYDSLQVMSSEFFHSFMVEHPNILLQLREYPDQHILKQLDHNQVDLAFLPGPLDYDKYEYTPIFSDDFHLILPKNHRLADRDYIDIEDLKDEPLVIKSGDSTTSISQYSTFIDHGILPNIILETSDNYLLMDLIARGQALGMVLGFFASKISHPKVVTKPFHNLKMSKTIYLTQKKDFPLSHEARHFKEDLLDYIYRL</sequence>
<dbReference type="OrthoDB" id="1652954at2"/>
<accession>A0A1G6BB88</accession>
<dbReference type="GO" id="GO:0032993">
    <property type="term" value="C:protein-DNA complex"/>
    <property type="evidence" value="ECO:0007669"/>
    <property type="project" value="TreeGrafter"/>
</dbReference>
<reference evidence="6" key="1">
    <citation type="submission" date="2016-10" db="EMBL/GenBank/DDBJ databases">
        <authorList>
            <person name="de Groot N.N."/>
        </authorList>
    </citation>
    <scope>NUCLEOTIDE SEQUENCE [LARGE SCALE GENOMIC DNA]</scope>
    <source>
        <strain evidence="6">DSM 3217</strain>
    </source>
</reference>
<dbReference type="InterPro" id="IPR036390">
    <property type="entry name" value="WH_DNA-bd_sf"/>
</dbReference>
<organism evidence="6 7">
    <name type="scientific">Eubacterium oxidoreducens</name>
    <dbReference type="NCBI Taxonomy" id="1732"/>
    <lineage>
        <taxon>Bacteria</taxon>
        <taxon>Bacillati</taxon>
        <taxon>Bacillota</taxon>
        <taxon>Clostridia</taxon>
        <taxon>Eubacteriales</taxon>
        <taxon>Eubacteriaceae</taxon>
        <taxon>Eubacterium</taxon>
    </lineage>
</organism>
<dbReference type="STRING" id="1732.SAMN02910417_01317"/>
<keyword evidence="3 6" id="KW-0238">DNA-binding</keyword>
<evidence type="ECO:0000313" key="6">
    <source>
        <dbReference type="EMBL" id="SDB17914.1"/>
    </source>
</evidence>
<proteinExistence type="inferred from homology"/>
<dbReference type="Pfam" id="PF03466">
    <property type="entry name" value="LysR_substrate"/>
    <property type="match status" value="1"/>
</dbReference>
<evidence type="ECO:0000256" key="2">
    <source>
        <dbReference type="ARBA" id="ARBA00023015"/>
    </source>
</evidence>
<evidence type="ECO:0000256" key="4">
    <source>
        <dbReference type="ARBA" id="ARBA00023163"/>
    </source>
</evidence>
<keyword evidence="7" id="KW-1185">Reference proteome</keyword>
<dbReference type="Pfam" id="PF00126">
    <property type="entry name" value="HTH_1"/>
    <property type="match status" value="1"/>
</dbReference>
<keyword evidence="4" id="KW-0804">Transcription</keyword>
<dbReference type="PROSITE" id="PS50931">
    <property type="entry name" value="HTH_LYSR"/>
    <property type="match status" value="1"/>
</dbReference>
<dbReference type="PANTHER" id="PTHR30346">
    <property type="entry name" value="TRANSCRIPTIONAL DUAL REGULATOR HCAR-RELATED"/>
    <property type="match status" value="1"/>
</dbReference>
<evidence type="ECO:0000313" key="7">
    <source>
        <dbReference type="Proteomes" id="UP000199228"/>
    </source>
</evidence>
<dbReference type="InterPro" id="IPR036388">
    <property type="entry name" value="WH-like_DNA-bd_sf"/>
</dbReference>